<reference evidence="2" key="4">
    <citation type="submission" date="2019-03" db="UniProtKB">
        <authorList>
            <consortium name="EnsemblPlants"/>
        </authorList>
    </citation>
    <scope>IDENTIFICATION</scope>
</reference>
<sequence length="145" mass="16053">VEEMFPVTGSPKCVAFRSKHTRKYLGSVHVGSEESAVGGGRFFEELSDGADDVDVLASPYTRFYLEPSKEHDGLLHVRCCHNNKYWVAKHGGEGSGHWIIGIVNEPNDDLSKPSCTLFEPVPLTDGDNNLSIRYVLYRLSIPVST</sequence>
<dbReference type="InterPro" id="IPR008998">
    <property type="entry name" value="Agglutinin"/>
</dbReference>
<protein>
    <recommendedName>
        <fullName evidence="1">Agglutinin domain-containing protein</fullName>
    </recommendedName>
</protein>
<dbReference type="EnsemblPlants" id="AET4Gv20811000.1">
    <property type="protein sequence ID" value="AET4Gv20811000.1"/>
    <property type="gene ID" value="AET4Gv20811000"/>
</dbReference>
<feature type="domain" description="Agglutinin" evidence="1">
    <location>
        <begin position="53"/>
        <end position="128"/>
    </location>
</feature>
<dbReference type="InterPro" id="IPR036242">
    <property type="entry name" value="Agglutinin_dom_sf"/>
</dbReference>
<dbReference type="InterPro" id="IPR053237">
    <property type="entry name" value="Natterin_C"/>
</dbReference>
<dbReference type="SUPFAM" id="SSF50382">
    <property type="entry name" value="Agglutinin"/>
    <property type="match status" value="1"/>
</dbReference>
<dbReference type="Gene3D" id="2.80.10.50">
    <property type="match status" value="1"/>
</dbReference>
<reference evidence="2" key="5">
    <citation type="journal article" date="2021" name="G3 (Bethesda)">
        <title>Aegilops tauschii genome assembly Aet v5.0 features greater sequence contiguity and improved annotation.</title>
        <authorList>
            <person name="Wang L."/>
            <person name="Zhu T."/>
            <person name="Rodriguez J.C."/>
            <person name="Deal K.R."/>
            <person name="Dubcovsky J."/>
            <person name="McGuire P.E."/>
            <person name="Lux T."/>
            <person name="Spannagl M."/>
            <person name="Mayer K.F.X."/>
            <person name="Baldrich P."/>
            <person name="Meyers B.C."/>
            <person name="Huo N."/>
            <person name="Gu Y.Q."/>
            <person name="Zhou H."/>
            <person name="Devos K.M."/>
            <person name="Bennetzen J.L."/>
            <person name="Unver T."/>
            <person name="Budak H."/>
            <person name="Gulick P.J."/>
            <person name="Galiba G."/>
            <person name="Kalapos B."/>
            <person name="Nelson D.R."/>
            <person name="Li P."/>
            <person name="You F.M."/>
            <person name="Luo M.C."/>
            <person name="Dvorak J."/>
        </authorList>
    </citation>
    <scope>NUCLEOTIDE SEQUENCE [LARGE SCALE GENOMIC DNA]</scope>
    <source>
        <strain evidence="2">cv. AL8/78</strain>
    </source>
</reference>
<dbReference type="Pfam" id="PF07468">
    <property type="entry name" value="Agglutinin"/>
    <property type="match status" value="1"/>
</dbReference>
<evidence type="ECO:0000313" key="3">
    <source>
        <dbReference type="Proteomes" id="UP000015105"/>
    </source>
</evidence>
<dbReference type="PANTHER" id="PTHR39244:SF5">
    <property type="entry name" value="NATTERIN-3-LIKE"/>
    <property type="match status" value="1"/>
</dbReference>
<dbReference type="Proteomes" id="UP000015105">
    <property type="component" value="Chromosome 4D"/>
</dbReference>
<reference evidence="2" key="3">
    <citation type="journal article" date="2017" name="Nature">
        <title>Genome sequence of the progenitor of the wheat D genome Aegilops tauschii.</title>
        <authorList>
            <person name="Luo M.C."/>
            <person name="Gu Y.Q."/>
            <person name="Puiu D."/>
            <person name="Wang H."/>
            <person name="Twardziok S.O."/>
            <person name="Deal K.R."/>
            <person name="Huo N."/>
            <person name="Zhu T."/>
            <person name="Wang L."/>
            <person name="Wang Y."/>
            <person name="McGuire P.E."/>
            <person name="Liu S."/>
            <person name="Long H."/>
            <person name="Ramasamy R.K."/>
            <person name="Rodriguez J.C."/>
            <person name="Van S.L."/>
            <person name="Yuan L."/>
            <person name="Wang Z."/>
            <person name="Xia Z."/>
            <person name="Xiao L."/>
            <person name="Anderson O.D."/>
            <person name="Ouyang S."/>
            <person name="Liang Y."/>
            <person name="Zimin A.V."/>
            <person name="Pertea G."/>
            <person name="Qi P."/>
            <person name="Bennetzen J.L."/>
            <person name="Dai X."/>
            <person name="Dawson M.W."/>
            <person name="Muller H.G."/>
            <person name="Kugler K."/>
            <person name="Rivarola-Duarte L."/>
            <person name="Spannagl M."/>
            <person name="Mayer K.F.X."/>
            <person name="Lu F.H."/>
            <person name="Bevan M.W."/>
            <person name="Leroy P."/>
            <person name="Li P."/>
            <person name="You F.M."/>
            <person name="Sun Q."/>
            <person name="Liu Z."/>
            <person name="Lyons E."/>
            <person name="Wicker T."/>
            <person name="Salzberg S.L."/>
            <person name="Devos K.M."/>
            <person name="Dvorak J."/>
        </authorList>
    </citation>
    <scope>NUCLEOTIDE SEQUENCE [LARGE SCALE GENOMIC DNA]</scope>
    <source>
        <strain evidence="2">cv. AL8/78</strain>
    </source>
</reference>
<reference evidence="3" key="1">
    <citation type="journal article" date="2014" name="Science">
        <title>Ancient hybridizations among the ancestral genomes of bread wheat.</title>
        <authorList>
            <consortium name="International Wheat Genome Sequencing Consortium,"/>
            <person name="Marcussen T."/>
            <person name="Sandve S.R."/>
            <person name="Heier L."/>
            <person name="Spannagl M."/>
            <person name="Pfeifer M."/>
            <person name="Jakobsen K.S."/>
            <person name="Wulff B.B."/>
            <person name="Steuernagel B."/>
            <person name="Mayer K.F."/>
            <person name="Olsen O.A."/>
        </authorList>
    </citation>
    <scope>NUCLEOTIDE SEQUENCE [LARGE SCALE GENOMIC DNA]</scope>
    <source>
        <strain evidence="3">cv. AL8/78</strain>
    </source>
</reference>
<organism evidence="2 3">
    <name type="scientific">Aegilops tauschii subsp. strangulata</name>
    <name type="common">Goatgrass</name>
    <dbReference type="NCBI Taxonomy" id="200361"/>
    <lineage>
        <taxon>Eukaryota</taxon>
        <taxon>Viridiplantae</taxon>
        <taxon>Streptophyta</taxon>
        <taxon>Embryophyta</taxon>
        <taxon>Tracheophyta</taxon>
        <taxon>Spermatophyta</taxon>
        <taxon>Magnoliopsida</taxon>
        <taxon>Liliopsida</taxon>
        <taxon>Poales</taxon>
        <taxon>Poaceae</taxon>
        <taxon>BOP clade</taxon>
        <taxon>Pooideae</taxon>
        <taxon>Triticodae</taxon>
        <taxon>Triticeae</taxon>
        <taxon>Triticinae</taxon>
        <taxon>Aegilops</taxon>
    </lineage>
</organism>
<dbReference type="PANTHER" id="PTHR39244">
    <property type="entry name" value="NATTERIN-4"/>
    <property type="match status" value="1"/>
</dbReference>
<keyword evidence="3" id="KW-1185">Reference proteome</keyword>
<evidence type="ECO:0000259" key="1">
    <source>
        <dbReference type="Pfam" id="PF07468"/>
    </source>
</evidence>
<proteinExistence type="predicted"/>
<evidence type="ECO:0000313" key="2">
    <source>
        <dbReference type="EnsemblPlants" id="AET4Gv20811000.1"/>
    </source>
</evidence>
<accession>A0A453J6C5</accession>
<reference evidence="3" key="2">
    <citation type="journal article" date="2017" name="Nat. Plants">
        <title>The Aegilops tauschii genome reveals multiple impacts of transposons.</title>
        <authorList>
            <person name="Zhao G."/>
            <person name="Zou C."/>
            <person name="Li K."/>
            <person name="Wang K."/>
            <person name="Li T."/>
            <person name="Gao L."/>
            <person name="Zhang X."/>
            <person name="Wang H."/>
            <person name="Yang Z."/>
            <person name="Liu X."/>
            <person name="Jiang W."/>
            <person name="Mao L."/>
            <person name="Kong X."/>
            <person name="Jiao Y."/>
            <person name="Jia J."/>
        </authorList>
    </citation>
    <scope>NUCLEOTIDE SEQUENCE [LARGE SCALE GENOMIC DNA]</scope>
    <source>
        <strain evidence="3">cv. AL8/78</strain>
    </source>
</reference>
<dbReference type="AlphaFoldDB" id="A0A453J6C5"/>
<dbReference type="Gramene" id="AET4Gv20811000.1">
    <property type="protein sequence ID" value="AET4Gv20811000.1"/>
    <property type="gene ID" value="AET4Gv20811000"/>
</dbReference>
<name>A0A453J6C5_AEGTS</name>